<comment type="caution">
    <text evidence="2">The sequence shown here is derived from an EMBL/GenBank/DDBJ whole genome shotgun (WGS) entry which is preliminary data.</text>
</comment>
<feature type="region of interest" description="Disordered" evidence="1">
    <location>
        <begin position="1"/>
        <end position="22"/>
    </location>
</feature>
<keyword evidence="3" id="KW-1185">Reference proteome</keyword>
<evidence type="ECO:0008006" key="4">
    <source>
        <dbReference type="Google" id="ProtNLM"/>
    </source>
</evidence>
<sequence length="79" mass="9381">MNAWRDFRKHLPSSTNDGEPQMYKYAPLKKNHIRILDLLQGTGDDPIRVKIEHWDVHDERERTYAALSYTWGSDPKVDR</sequence>
<gene>
    <name evidence="2" type="ORF">LTR91_011199</name>
</gene>
<evidence type="ECO:0000256" key="1">
    <source>
        <dbReference type="SAM" id="MobiDB-lite"/>
    </source>
</evidence>
<proteinExistence type="predicted"/>
<dbReference type="Proteomes" id="UP001175353">
    <property type="component" value="Unassembled WGS sequence"/>
</dbReference>
<reference evidence="2" key="1">
    <citation type="submission" date="2023-06" db="EMBL/GenBank/DDBJ databases">
        <title>Black Yeasts Isolated from many extreme environments.</title>
        <authorList>
            <person name="Coleine C."/>
            <person name="Stajich J.E."/>
            <person name="Selbmann L."/>
        </authorList>
    </citation>
    <scope>NUCLEOTIDE SEQUENCE</scope>
    <source>
        <strain evidence="2">CCFEE 5200</strain>
    </source>
</reference>
<accession>A0AAN6KI70</accession>
<dbReference type="EMBL" id="JAUJLE010000101">
    <property type="protein sequence ID" value="KAK0983551.1"/>
    <property type="molecule type" value="Genomic_DNA"/>
</dbReference>
<protein>
    <recommendedName>
        <fullName evidence="4">Heterokaryon incompatibility domain-containing protein</fullName>
    </recommendedName>
</protein>
<evidence type="ECO:0000313" key="3">
    <source>
        <dbReference type="Proteomes" id="UP001175353"/>
    </source>
</evidence>
<evidence type="ECO:0000313" key="2">
    <source>
        <dbReference type="EMBL" id="KAK0983551.1"/>
    </source>
</evidence>
<name>A0AAN6KI70_9PEZI</name>
<organism evidence="2 3">
    <name type="scientific">Friedmanniomyces endolithicus</name>
    <dbReference type="NCBI Taxonomy" id="329885"/>
    <lineage>
        <taxon>Eukaryota</taxon>
        <taxon>Fungi</taxon>
        <taxon>Dikarya</taxon>
        <taxon>Ascomycota</taxon>
        <taxon>Pezizomycotina</taxon>
        <taxon>Dothideomycetes</taxon>
        <taxon>Dothideomycetidae</taxon>
        <taxon>Mycosphaerellales</taxon>
        <taxon>Teratosphaeriaceae</taxon>
        <taxon>Friedmanniomyces</taxon>
    </lineage>
</organism>
<dbReference type="AlphaFoldDB" id="A0AAN6KI70"/>